<dbReference type="GO" id="GO:0008017">
    <property type="term" value="F:microtubule binding"/>
    <property type="evidence" value="ECO:0007669"/>
    <property type="project" value="TreeGrafter"/>
</dbReference>
<keyword evidence="10" id="KW-1185">Reference proteome</keyword>
<comment type="similarity">
    <text evidence="4">Belongs to the cingulin family.</text>
</comment>
<feature type="region of interest" description="Disordered" evidence="7">
    <location>
        <begin position="1417"/>
        <end position="1442"/>
    </location>
</feature>
<reference evidence="9 10" key="1">
    <citation type="journal article" date="2020" name="Mol. Biol. Evol.">
        <title>Interspecific Gene Flow and the Evolution of Specialization in Black and White Rhinoceros.</title>
        <authorList>
            <person name="Moodley Y."/>
            <person name="Westbury M.V."/>
            <person name="Russo I.M."/>
            <person name="Gopalakrishnan S."/>
            <person name="Rakotoarivelo A."/>
            <person name="Olsen R.A."/>
            <person name="Prost S."/>
            <person name="Tunstall T."/>
            <person name="Ryder O.A."/>
            <person name="Dalen L."/>
            <person name="Bruford M.W."/>
        </authorList>
    </citation>
    <scope>NUCLEOTIDE SEQUENCE [LARGE SCALE GENOMIC DNA]</scope>
    <source>
        <strain evidence="9">SBR-YM</strain>
        <tissue evidence="9">Skin</tissue>
    </source>
</reference>
<dbReference type="PANTHER" id="PTHR46349:SF4">
    <property type="entry name" value="CINGULIN"/>
    <property type="match status" value="1"/>
</dbReference>
<evidence type="ECO:0000256" key="3">
    <source>
        <dbReference type="ARBA" id="ARBA00023054"/>
    </source>
</evidence>
<accession>A0A7J7ELC0</accession>
<dbReference type="Pfam" id="PF01576">
    <property type="entry name" value="Myosin_tail_1"/>
    <property type="match status" value="1"/>
</dbReference>
<comment type="caution">
    <text evidence="9">The sequence shown here is derived from an EMBL/GenBank/DDBJ whole genome shotgun (WGS) entry which is preliminary data.</text>
</comment>
<gene>
    <name evidence="9" type="ORF">HPG69_010575</name>
</gene>
<feature type="compositionally biased region" description="Basic and acidic residues" evidence="7">
    <location>
        <begin position="493"/>
        <end position="519"/>
    </location>
</feature>
<feature type="compositionally biased region" description="Pro residues" evidence="7">
    <location>
        <begin position="52"/>
        <end position="73"/>
    </location>
</feature>
<dbReference type="EMBL" id="JACDTQ010002740">
    <property type="protein sequence ID" value="KAF5916216.1"/>
    <property type="molecule type" value="Genomic_DNA"/>
</dbReference>
<keyword evidence="2" id="KW-0796">Tight junction</keyword>
<dbReference type="GO" id="GO:0016459">
    <property type="term" value="C:myosin complex"/>
    <property type="evidence" value="ECO:0007669"/>
    <property type="project" value="InterPro"/>
</dbReference>
<feature type="region of interest" description="Disordered" evidence="7">
    <location>
        <begin position="663"/>
        <end position="682"/>
    </location>
</feature>
<comment type="subcellular location">
    <subcellularLocation>
        <location evidence="1">Cell junction</location>
        <location evidence="1">Tight junction</location>
    </subcellularLocation>
</comment>
<evidence type="ECO:0000259" key="8">
    <source>
        <dbReference type="Pfam" id="PF01576"/>
    </source>
</evidence>
<evidence type="ECO:0000256" key="1">
    <source>
        <dbReference type="ARBA" id="ARBA00004435"/>
    </source>
</evidence>
<proteinExistence type="inferred from homology"/>
<comment type="function">
    <text evidence="5">Probably plays a role in the formation and regulation of the tight junction (TJ) paracellular permeability barrier.</text>
</comment>
<feature type="compositionally biased region" description="Basic and acidic residues" evidence="7">
    <location>
        <begin position="95"/>
        <end position="106"/>
    </location>
</feature>
<dbReference type="PANTHER" id="PTHR46349">
    <property type="entry name" value="CINGULIN-LIKE PROTEIN 1-RELATED"/>
    <property type="match status" value="1"/>
</dbReference>
<feature type="region of interest" description="Disordered" evidence="7">
    <location>
        <begin position="470"/>
        <end position="553"/>
    </location>
</feature>
<evidence type="ECO:0000256" key="6">
    <source>
        <dbReference type="ARBA" id="ARBA00044075"/>
    </source>
</evidence>
<feature type="compositionally biased region" description="Basic and acidic residues" evidence="7">
    <location>
        <begin position="1151"/>
        <end position="1164"/>
    </location>
</feature>
<feature type="region of interest" description="Disordered" evidence="7">
    <location>
        <begin position="1151"/>
        <end position="1173"/>
    </location>
</feature>
<organism evidence="9 10">
    <name type="scientific">Diceros bicornis minor</name>
    <name type="common">South-central black rhinoceros</name>
    <dbReference type="NCBI Taxonomy" id="77932"/>
    <lineage>
        <taxon>Eukaryota</taxon>
        <taxon>Metazoa</taxon>
        <taxon>Chordata</taxon>
        <taxon>Craniata</taxon>
        <taxon>Vertebrata</taxon>
        <taxon>Euteleostomi</taxon>
        <taxon>Mammalia</taxon>
        <taxon>Eutheria</taxon>
        <taxon>Laurasiatheria</taxon>
        <taxon>Perissodactyla</taxon>
        <taxon>Rhinocerotidae</taxon>
        <taxon>Diceros</taxon>
    </lineage>
</organism>
<evidence type="ECO:0000313" key="9">
    <source>
        <dbReference type="EMBL" id="KAF5916216.1"/>
    </source>
</evidence>
<feature type="compositionally biased region" description="Basic residues" evidence="7">
    <location>
        <begin position="478"/>
        <end position="490"/>
    </location>
</feature>
<dbReference type="GO" id="GO:0005923">
    <property type="term" value="C:bicellular tight junction"/>
    <property type="evidence" value="ECO:0007669"/>
    <property type="project" value="TreeGrafter"/>
</dbReference>
<evidence type="ECO:0000256" key="7">
    <source>
        <dbReference type="SAM" id="MobiDB-lite"/>
    </source>
</evidence>
<feature type="domain" description="Myosin tail" evidence="8">
    <location>
        <begin position="1056"/>
        <end position="1413"/>
    </location>
</feature>
<feature type="region of interest" description="Disordered" evidence="7">
    <location>
        <begin position="1"/>
        <end position="161"/>
    </location>
</feature>
<dbReference type="Gene3D" id="1.20.5.340">
    <property type="match status" value="1"/>
</dbReference>
<evidence type="ECO:0000313" key="10">
    <source>
        <dbReference type="Proteomes" id="UP000551758"/>
    </source>
</evidence>
<sequence length="1464" mass="164113">MRTLVNGRKGSGSRFPLRTAEAGVLFPLRREDALPDGSRGLGRGGGRARADPTPPKWPPDAPRRPAPGAPLPAGPRDRPTRAGDPWSGSPRRPRPSRETDQPEKGKAGRVVTANGGGAPEGSNRLVRGGERRREHRGTEGEGPGAARAALPEPGSAEPGWGIPDSWIMMAVRLAVGTSGVGNRQDSSGDQKTRGVSTSKAAGWMRGAHWGPDKTSEAHSLALGRQEWQRQADEAELTCGQVSSQSTAGEERLGHILGEGKAGSGICIGPCQLNILLFGVSESEDFPTHMEQASTMAEPRGPVDHGVQIRFITEPVGDAEMGTLRRGGRRPAKDARANTYGVAVRVQGIAGQPFVVLNSGEKGADSFGVQIKGASNRGVPGALSSDSELPENPYSRAKEFPAPSQGSMSDEEPGAPWNGRLLRSQSQASLTGPALMGPSDRSTSLLELAPQGASPGSTIDTAPLSSVDSLISKFDRRHGGQARGRTGRRMRTLPPEERKRSHSLDNRLPRDTLEERERLSPNHWTLSAKHDNHLGSSKQPAQSQSSGFSRSRQTQDWVLQSFEEPRGRAQDSAMLQFKSTPDLLRDQQEAAPPSSVDHVKATIYGILREGSSESETSVRRKVSLVLEQMQPLVMASPGSAKALGGQDELTRKVEELQQKLDEEMKKRQKLEPSRAGLERQLEEKAEECSRLQELLERRKREAQQSTKEVRHGLETQVMELQDKLKQAQGSEPAKEVLMKDLLETRELLEEVLEGKQRIEEQLRLRERELTALKGALKEEVASRDQEVEQVRQQYQRDAEQLRRTLEAERQKMSALVRELQRELEETSEETGHWQSMFQKNKEELRATKQELLQLRMEKEEMEEELGEKMEALQRELGQARAGAGDIHRMEELKKELRRTQEELKELQAEGQSQEVAGRQREQELEKQLKAASDRGQELEQQNLQLQKTLQQLRQDCEEASKARGAQMAAEAEVAVLGQRRAAVEATLRETQEENDEFRRRILGLEQQLKEARGLAEGGEVAEARLRDKVQRLEAEKQRLEEALNAAQEEEGSLAAAKRALEARLEEAQRGLARLGQEQQALNRALEEEGKQREALRRGKAELEEQKRLLDRTVDRLNKELEQIGDDSKQALQELQAQLEDYKEKARREVADAQRQAKEWASEAEKTSGGLSRLQDETQRLRQALQASQADRDTARLDKELLAQRLQGLEQEAENKKRSQDDRTRQLKGLEEKVSRLEAELDEERSTVELLTDRMNRSREQVDQLRTELMQERSARQDLECDKISLERQNKDLKSRLASSEGFQKPSASLSQLESLNRELQERLQAEEREKTILQSTNRKLERRVKELSIQIDDERQHVNDQKDQLSLRVKALKRQVDEAEEEIERLDGLRKKAQRELEEQHEVNEQLQARIKALEKDSWRKASRTAAESTLQHEGLSSDEEFDSVYDPSSIASLLTESNLQTSSC</sequence>
<dbReference type="GO" id="GO:0000226">
    <property type="term" value="P:microtubule cytoskeleton organization"/>
    <property type="evidence" value="ECO:0007669"/>
    <property type="project" value="TreeGrafter"/>
</dbReference>
<feature type="compositionally biased region" description="Basic and acidic residues" evidence="7">
    <location>
        <begin position="1211"/>
        <end position="1228"/>
    </location>
</feature>
<evidence type="ECO:0000256" key="5">
    <source>
        <dbReference type="ARBA" id="ARBA00043864"/>
    </source>
</evidence>
<protein>
    <recommendedName>
        <fullName evidence="6">Cingulin</fullName>
    </recommendedName>
</protein>
<feature type="compositionally biased region" description="Basic and acidic residues" evidence="7">
    <location>
        <begin position="916"/>
        <end position="934"/>
    </location>
</feature>
<feature type="region of interest" description="Disordered" evidence="7">
    <location>
        <begin position="1206"/>
        <end position="1228"/>
    </location>
</feature>
<feature type="region of interest" description="Disordered" evidence="7">
    <location>
        <begin position="901"/>
        <end position="934"/>
    </location>
</feature>
<feature type="region of interest" description="Disordered" evidence="7">
    <location>
        <begin position="178"/>
        <end position="197"/>
    </location>
</feature>
<dbReference type="InterPro" id="IPR002928">
    <property type="entry name" value="Myosin_tail"/>
</dbReference>
<evidence type="ECO:0000256" key="4">
    <source>
        <dbReference type="ARBA" id="ARBA00038467"/>
    </source>
</evidence>
<feature type="compositionally biased region" description="Basic and acidic residues" evidence="7">
    <location>
        <begin position="127"/>
        <end position="139"/>
    </location>
</feature>
<name>A0A7J7ELC0_DICBM</name>
<feature type="region of interest" description="Disordered" evidence="7">
    <location>
        <begin position="374"/>
        <end position="418"/>
    </location>
</feature>
<keyword evidence="2" id="KW-0965">Cell junction</keyword>
<keyword evidence="3" id="KW-0175">Coiled coil</keyword>
<dbReference type="Proteomes" id="UP000551758">
    <property type="component" value="Unassembled WGS sequence"/>
</dbReference>
<feature type="compositionally biased region" description="Low complexity" evidence="7">
    <location>
        <begin position="541"/>
        <end position="553"/>
    </location>
</feature>
<evidence type="ECO:0000256" key="2">
    <source>
        <dbReference type="ARBA" id="ARBA00022427"/>
    </source>
</evidence>